<dbReference type="InterPro" id="IPR024134">
    <property type="entry name" value="SOD_Cu/Zn_/chaperone"/>
</dbReference>
<feature type="domain" description="Superoxide dismutase copper/zinc binding" evidence="4">
    <location>
        <begin position="49"/>
        <end position="173"/>
    </location>
</feature>
<comment type="similarity">
    <text evidence="1">Belongs to the Cu-Zn superoxide dismutase family.</text>
</comment>
<dbReference type="PROSITE" id="PS00087">
    <property type="entry name" value="SOD_CU_ZN_1"/>
    <property type="match status" value="1"/>
</dbReference>
<dbReference type="CDD" id="cd00305">
    <property type="entry name" value="Cu-Zn_Superoxide_Dismutase"/>
    <property type="match status" value="1"/>
</dbReference>
<dbReference type="InterPro" id="IPR001424">
    <property type="entry name" value="SOD_Cu_Zn_dom"/>
</dbReference>
<evidence type="ECO:0000256" key="3">
    <source>
        <dbReference type="SAM" id="SignalP"/>
    </source>
</evidence>
<protein>
    <submittedName>
        <fullName evidence="5">Superoxide dismutase [Cu-Zn]</fullName>
        <ecNumber evidence="5">1.15.1.1</ecNumber>
    </submittedName>
</protein>
<dbReference type="InterPro" id="IPR018152">
    <property type="entry name" value="SOD_Cu/Zn_BS"/>
</dbReference>
<dbReference type="OrthoDB" id="9792957at2"/>
<dbReference type="SUPFAM" id="SSF49329">
    <property type="entry name" value="Cu,Zn superoxide dismutase-like"/>
    <property type="match status" value="1"/>
</dbReference>
<organism evidence="5 6">
    <name type="scientific">Gimesia chilikensis</name>
    <dbReference type="NCBI Taxonomy" id="2605989"/>
    <lineage>
        <taxon>Bacteria</taxon>
        <taxon>Pseudomonadati</taxon>
        <taxon>Planctomycetota</taxon>
        <taxon>Planctomycetia</taxon>
        <taxon>Planctomycetales</taxon>
        <taxon>Planctomycetaceae</taxon>
        <taxon>Gimesia</taxon>
    </lineage>
</organism>
<evidence type="ECO:0000313" key="6">
    <source>
        <dbReference type="Proteomes" id="UP000320421"/>
    </source>
</evidence>
<evidence type="ECO:0000313" key="5">
    <source>
        <dbReference type="EMBL" id="QDT20129.1"/>
    </source>
</evidence>
<sequence precursor="true">MKYFLVCAVTAVLPLGTSLLAVNDDHDHKEHKLTRAVAVVQPTQKFKTAGVIHLEQKDGKVSITGKVKGLTPGKHGFHIHQYGDLSADDGSSAGGHYAPKGHEHGGPHKAQHHAGDLGNIVADENGVAMIDKQSDDFELSDVVGRAFVVHAGTDDLTSQPSGDAGARAGLAVIGISK</sequence>
<dbReference type="PANTHER" id="PTHR10003">
    <property type="entry name" value="SUPEROXIDE DISMUTASE CU-ZN -RELATED"/>
    <property type="match status" value="1"/>
</dbReference>
<feature type="signal peptide" evidence="3">
    <location>
        <begin position="1"/>
        <end position="21"/>
    </location>
</feature>
<accession>A0A517PL78</accession>
<dbReference type="Gene3D" id="2.60.40.200">
    <property type="entry name" value="Superoxide dismutase, copper/zinc binding domain"/>
    <property type="match status" value="1"/>
</dbReference>
<name>A0A517PL78_9PLAN</name>
<keyword evidence="3" id="KW-0732">Signal</keyword>
<dbReference type="Proteomes" id="UP000320421">
    <property type="component" value="Chromosome"/>
</dbReference>
<dbReference type="Pfam" id="PF00080">
    <property type="entry name" value="Sod_Cu"/>
    <property type="match status" value="1"/>
</dbReference>
<dbReference type="GO" id="GO:0004784">
    <property type="term" value="F:superoxide dismutase activity"/>
    <property type="evidence" value="ECO:0007669"/>
    <property type="project" value="UniProtKB-EC"/>
</dbReference>
<feature type="region of interest" description="Disordered" evidence="2">
    <location>
        <begin position="88"/>
        <end position="113"/>
    </location>
</feature>
<dbReference type="GO" id="GO:0005507">
    <property type="term" value="F:copper ion binding"/>
    <property type="evidence" value="ECO:0007669"/>
    <property type="project" value="InterPro"/>
</dbReference>
<reference evidence="5 6" key="1">
    <citation type="submission" date="2019-02" db="EMBL/GenBank/DDBJ databases">
        <title>Deep-cultivation of Planctomycetes and their phenomic and genomic characterization uncovers novel biology.</title>
        <authorList>
            <person name="Wiegand S."/>
            <person name="Jogler M."/>
            <person name="Boedeker C."/>
            <person name="Pinto D."/>
            <person name="Vollmers J."/>
            <person name="Rivas-Marin E."/>
            <person name="Kohn T."/>
            <person name="Peeters S.H."/>
            <person name="Heuer A."/>
            <person name="Rast P."/>
            <person name="Oberbeckmann S."/>
            <person name="Bunk B."/>
            <person name="Jeske O."/>
            <person name="Meyerdierks A."/>
            <person name="Storesund J.E."/>
            <person name="Kallscheuer N."/>
            <person name="Luecker S."/>
            <person name="Lage O.M."/>
            <person name="Pohl T."/>
            <person name="Merkel B.J."/>
            <person name="Hornburger P."/>
            <person name="Mueller R.-W."/>
            <person name="Bruemmer F."/>
            <person name="Labrenz M."/>
            <person name="Spormann A.M."/>
            <person name="Op den Camp H."/>
            <person name="Overmann J."/>
            <person name="Amann R."/>
            <person name="Jetten M.S.M."/>
            <person name="Mascher T."/>
            <person name="Medema M.H."/>
            <person name="Devos D.P."/>
            <person name="Kaster A.-K."/>
            <person name="Ovreas L."/>
            <person name="Rohde M."/>
            <person name="Galperin M.Y."/>
            <person name="Jogler C."/>
        </authorList>
    </citation>
    <scope>NUCLEOTIDE SEQUENCE [LARGE SCALE GENOMIC DNA]</scope>
    <source>
        <strain evidence="5 6">HG66A1</strain>
    </source>
</reference>
<dbReference type="RefSeq" id="WP_145182508.1">
    <property type="nucleotide sequence ID" value="NZ_CP036266.1"/>
</dbReference>
<evidence type="ECO:0000259" key="4">
    <source>
        <dbReference type="Pfam" id="PF00080"/>
    </source>
</evidence>
<keyword evidence="5" id="KW-0560">Oxidoreductase</keyword>
<dbReference type="EC" id="1.15.1.1" evidence="5"/>
<evidence type="ECO:0000256" key="2">
    <source>
        <dbReference type="SAM" id="MobiDB-lite"/>
    </source>
</evidence>
<evidence type="ECO:0000256" key="1">
    <source>
        <dbReference type="ARBA" id="ARBA00010457"/>
    </source>
</evidence>
<dbReference type="InterPro" id="IPR036423">
    <property type="entry name" value="SOD-like_Cu/Zn_dom_sf"/>
</dbReference>
<dbReference type="EMBL" id="CP036266">
    <property type="protein sequence ID" value="QDT20129.1"/>
    <property type="molecule type" value="Genomic_DNA"/>
</dbReference>
<proteinExistence type="inferred from homology"/>
<gene>
    <name evidence="5" type="primary">sodC</name>
    <name evidence="5" type="ORF">HG66A1_19140</name>
</gene>
<feature type="chain" id="PRO_5021909480" evidence="3">
    <location>
        <begin position="22"/>
        <end position="177"/>
    </location>
</feature>
<keyword evidence="6" id="KW-1185">Reference proteome</keyword>
<dbReference type="AlphaFoldDB" id="A0A517PL78"/>